<evidence type="ECO:0000259" key="11">
    <source>
        <dbReference type="Pfam" id="PF07885"/>
    </source>
</evidence>
<feature type="region of interest" description="Disordered" evidence="9">
    <location>
        <begin position="456"/>
        <end position="476"/>
    </location>
</feature>
<name>A0A915NHH3_9BILA</name>
<dbReference type="InterPro" id="IPR003280">
    <property type="entry name" value="2pore_dom_K_chnl"/>
</dbReference>
<accession>A0A915NHH3</accession>
<dbReference type="PANTHER" id="PTHR11003:SF110">
    <property type="entry name" value="POTASSIUM CHANNEL DOMAIN-CONTAINING PROTEIN"/>
    <property type="match status" value="1"/>
</dbReference>
<evidence type="ECO:0000313" key="13">
    <source>
        <dbReference type="WBParaSite" id="scf7180000418724.g2817"/>
    </source>
</evidence>
<evidence type="ECO:0000313" key="12">
    <source>
        <dbReference type="Proteomes" id="UP000887560"/>
    </source>
</evidence>
<dbReference type="Pfam" id="PF07885">
    <property type="entry name" value="Ion_trans_2"/>
    <property type="match status" value="2"/>
</dbReference>
<protein>
    <submittedName>
        <fullName evidence="13">Potassium channel domain-containing protein</fullName>
    </submittedName>
</protein>
<evidence type="ECO:0000256" key="4">
    <source>
        <dbReference type="ARBA" id="ARBA00022989"/>
    </source>
</evidence>
<keyword evidence="7 8" id="KW-0407">Ion channel</keyword>
<feature type="transmembrane region" description="Helical" evidence="10">
    <location>
        <begin position="318"/>
        <end position="344"/>
    </location>
</feature>
<feature type="domain" description="Potassium channel" evidence="11">
    <location>
        <begin position="118"/>
        <end position="175"/>
    </location>
</feature>
<feature type="transmembrane region" description="Helical" evidence="10">
    <location>
        <begin position="263"/>
        <end position="282"/>
    </location>
</feature>
<evidence type="ECO:0000256" key="5">
    <source>
        <dbReference type="ARBA" id="ARBA00023065"/>
    </source>
</evidence>
<feature type="domain" description="Potassium channel" evidence="11">
    <location>
        <begin position="271"/>
        <end position="341"/>
    </location>
</feature>
<sequence>MIGAWIFHSIESPHEDRLKINGIKKVQELRRSLAKEILNRKQKLNKEQRKWIEERKLFLRKFGEQLFHVYKEQYVRYEDVRPALTVIQQQQQQLSSTITPHLDPRFRRHFSKSRSEGKMWTPSSALFFAATTMATIGYGNIVPMTNQGRIACIIFALFGAPLAIITIGDLGKFLSECTIWLYRHSKDKYRFYRYRISQSLMAHRSNQRRRLKEDFISGELAGDLEMGNNNNADDLNSWDENHKTESEKRMNDWEYQDKSETEVPVIVVFAILLLYIAFGGFLFALLESWTYMDAFYYCFVSLTTIGFGDFVPDRHEYIVIMLLYLGIGLAVTTMCIDLVGVQYIQKIHYFGRKFQGTDILQILRRKRMLERRFAMGEGKEFIEFVIKHEREALNPSQQRAIFVQPSHHIVSHLHEMDQPEDGKLSLQSEKEAAWLEQDTQQESELVLATELMPKVLEPEPLPKRSPTITPSSESERSLMYSRLNNDRLNSWAESGPTPSIKSSLLSTEPSVEHRQQTYQNFISPQPSLNSFAFNFPIPSPDLRQIAETARTRRRLVSCPSFPSYPVELSLVRSNIKWRKWRTIACPSLAFVEFLCFSKNCVVDLFVQQFNTNNYFEKEDLRDFIMEEDLEGNNALISIHNSEILSRRASICFLEILQAPKAQLPRFVGQPVWYYRRRRSLQQFEAKQHQKQLLEQQQTNPDSPTQKTTKIISQPENYQPILRRKKRERLAKRYDPLIRFDWLALSPRIAVTEEGIPATMEQITERAQELTEMQYLPKQLATEHPVYQHIAELEHQTTESTTSNLKGSINLSEKPTSSRNSFESLTLGLKAINKWKGKRKSVAEHLTSVLPSSSSKKSLKINKNERRMSLCPMITSKRLNLEEEFKEGRERLNSNLSTSSTPATGREIKRNLKDEFRQNAKSTNKFLLQRKNYLIKENLKKVGSLDLNLSKNEEEKEEESTSLLNTKKASELVHIPFVLDLPPSPPPPEPEPPSMKTEVLPTINKADESIVEDPKPSNVEEALPPIARAVVMHEQVGEQTKDSSTEAQVAQRLLPSFTPSDMLGITKSEMTRLSPEQFVNEQQHLLLPETVQASVDENAPEETTFSSADEWDRLMNLASTEQLPNIVSYVRQMISDVPQIPSLERLSISEEDELIFFADTEAEEEEPAFEIDLGAFELVDAGISAEELLANEDPVIYHRDMPVHSVHHDTVQTEAAIQNLMNASQSMLSSQIPPTMVADNYCFAVDADKIQMDDVLGDEHCEDLRHFYRVNLLTSRGKIISARLANTTPAMGGAGSVAEMLPPEMSQQQRGDFGQTSSFSMPNTARRSLTFCTGSAGRPSFAIPSLDPSQIIPPNVLPSLSLFPSTSGFVGRHSIAPFSSSSSSTTQQQQDQQITPTSGGPWKQPEMAQRGEP</sequence>
<keyword evidence="4 10" id="KW-1133">Transmembrane helix</keyword>
<proteinExistence type="inferred from homology"/>
<evidence type="ECO:0000256" key="1">
    <source>
        <dbReference type="ARBA" id="ARBA00004141"/>
    </source>
</evidence>
<feature type="compositionally biased region" description="Polar residues" evidence="9">
    <location>
        <begin position="698"/>
        <end position="716"/>
    </location>
</feature>
<dbReference type="GO" id="GO:0022841">
    <property type="term" value="F:potassium ion leak channel activity"/>
    <property type="evidence" value="ECO:0007669"/>
    <property type="project" value="TreeGrafter"/>
</dbReference>
<comment type="subcellular location">
    <subcellularLocation>
        <location evidence="1">Membrane</location>
        <topology evidence="1">Multi-pass membrane protein</topology>
    </subcellularLocation>
</comment>
<evidence type="ECO:0000256" key="9">
    <source>
        <dbReference type="SAM" id="MobiDB-lite"/>
    </source>
</evidence>
<dbReference type="Gene3D" id="1.10.287.70">
    <property type="match status" value="1"/>
</dbReference>
<organism evidence="12 13">
    <name type="scientific">Meloidogyne floridensis</name>
    <dbReference type="NCBI Taxonomy" id="298350"/>
    <lineage>
        <taxon>Eukaryota</taxon>
        <taxon>Metazoa</taxon>
        <taxon>Ecdysozoa</taxon>
        <taxon>Nematoda</taxon>
        <taxon>Chromadorea</taxon>
        <taxon>Rhabditida</taxon>
        <taxon>Tylenchina</taxon>
        <taxon>Tylenchomorpha</taxon>
        <taxon>Tylenchoidea</taxon>
        <taxon>Meloidogynidae</taxon>
        <taxon>Meloidogyninae</taxon>
        <taxon>Meloidogyne</taxon>
    </lineage>
</organism>
<keyword evidence="2 8" id="KW-0813">Transport</keyword>
<keyword evidence="6 10" id="KW-0472">Membrane</keyword>
<comment type="similarity">
    <text evidence="8">Belongs to the two pore domain potassium channel (TC 1.A.1.8) family.</text>
</comment>
<reference evidence="13" key="1">
    <citation type="submission" date="2022-11" db="UniProtKB">
        <authorList>
            <consortium name="WormBaseParasite"/>
        </authorList>
    </citation>
    <scope>IDENTIFICATION</scope>
</reference>
<evidence type="ECO:0000256" key="7">
    <source>
        <dbReference type="ARBA" id="ARBA00023303"/>
    </source>
</evidence>
<evidence type="ECO:0000256" key="2">
    <source>
        <dbReference type="ARBA" id="ARBA00022448"/>
    </source>
</evidence>
<dbReference type="GO" id="GO:0030322">
    <property type="term" value="P:stabilization of membrane potential"/>
    <property type="evidence" value="ECO:0007669"/>
    <property type="project" value="TreeGrafter"/>
</dbReference>
<dbReference type="GO" id="GO:0015271">
    <property type="term" value="F:outward rectifier potassium channel activity"/>
    <property type="evidence" value="ECO:0007669"/>
    <property type="project" value="TreeGrafter"/>
</dbReference>
<dbReference type="WBParaSite" id="scf7180000418724.g2817">
    <property type="protein sequence ID" value="scf7180000418724.g2817"/>
    <property type="gene ID" value="scf7180000418724.g2817"/>
</dbReference>
<dbReference type="PRINTS" id="PR01333">
    <property type="entry name" value="2POREKCHANEL"/>
</dbReference>
<feature type="region of interest" description="Disordered" evidence="9">
    <location>
        <begin position="689"/>
        <end position="716"/>
    </location>
</feature>
<feature type="transmembrane region" description="Helical" evidence="10">
    <location>
        <begin position="119"/>
        <end position="141"/>
    </location>
</feature>
<dbReference type="InterPro" id="IPR013099">
    <property type="entry name" value="K_chnl_dom"/>
</dbReference>
<dbReference type="GO" id="GO:0005886">
    <property type="term" value="C:plasma membrane"/>
    <property type="evidence" value="ECO:0007669"/>
    <property type="project" value="TreeGrafter"/>
</dbReference>
<dbReference type="PANTHER" id="PTHR11003">
    <property type="entry name" value="POTASSIUM CHANNEL, SUBFAMILY K"/>
    <property type="match status" value="1"/>
</dbReference>
<feature type="compositionally biased region" description="Low complexity" evidence="9">
    <location>
        <begin position="1378"/>
        <end position="1397"/>
    </location>
</feature>
<feature type="transmembrane region" description="Helical" evidence="10">
    <location>
        <begin position="294"/>
        <end position="311"/>
    </location>
</feature>
<dbReference type="SUPFAM" id="SSF81324">
    <property type="entry name" value="Voltage-gated potassium channels"/>
    <property type="match status" value="2"/>
</dbReference>
<evidence type="ECO:0000256" key="8">
    <source>
        <dbReference type="RuleBase" id="RU003857"/>
    </source>
</evidence>
<keyword evidence="3 8" id="KW-0812">Transmembrane</keyword>
<feature type="region of interest" description="Disordered" evidence="9">
    <location>
        <begin position="796"/>
        <end position="816"/>
    </location>
</feature>
<keyword evidence="5 8" id="KW-0406">Ion transport</keyword>
<dbReference type="Proteomes" id="UP000887560">
    <property type="component" value="Unplaced"/>
</dbReference>
<evidence type="ECO:0000256" key="3">
    <source>
        <dbReference type="ARBA" id="ARBA00022692"/>
    </source>
</evidence>
<feature type="transmembrane region" description="Helical" evidence="10">
    <location>
        <begin position="147"/>
        <end position="167"/>
    </location>
</feature>
<evidence type="ECO:0000256" key="6">
    <source>
        <dbReference type="ARBA" id="ARBA00023136"/>
    </source>
</evidence>
<evidence type="ECO:0000256" key="10">
    <source>
        <dbReference type="SAM" id="Phobius"/>
    </source>
</evidence>
<feature type="region of interest" description="Disordered" evidence="9">
    <location>
        <begin position="1373"/>
        <end position="1412"/>
    </location>
</feature>
<feature type="compositionally biased region" description="Polar residues" evidence="9">
    <location>
        <begin position="797"/>
        <end position="816"/>
    </location>
</feature>
<keyword evidence="12" id="KW-1185">Reference proteome</keyword>